<feature type="compositionally biased region" description="Basic and acidic residues" evidence="1">
    <location>
        <begin position="54"/>
        <end position="81"/>
    </location>
</feature>
<evidence type="ECO:0000313" key="2">
    <source>
        <dbReference type="EMBL" id="KCW48801.1"/>
    </source>
</evidence>
<feature type="region of interest" description="Disordered" evidence="1">
    <location>
        <begin position="54"/>
        <end position="86"/>
    </location>
</feature>
<name>A0A059A539_EUCGR</name>
<dbReference type="InParanoid" id="A0A059A539"/>
<organism evidence="2">
    <name type="scientific">Eucalyptus grandis</name>
    <name type="common">Flooded gum</name>
    <dbReference type="NCBI Taxonomy" id="71139"/>
    <lineage>
        <taxon>Eukaryota</taxon>
        <taxon>Viridiplantae</taxon>
        <taxon>Streptophyta</taxon>
        <taxon>Embryophyta</taxon>
        <taxon>Tracheophyta</taxon>
        <taxon>Spermatophyta</taxon>
        <taxon>Magnoliopsida</taxon>
        <taxon>eudicotyledons</taxon>
        <taxon>Gunneridae</taxon>
        <taxon>Pentapetalae</taxon>
        <taxon>rosids</taxon>
        <taxon>malvids</taxon>
        <taxon>Myrtales</taxon>
        <taxon>Myrtaceae</taxon>
        <taxon>Myrtoideae</taxon>
        <taxon>Eucalypteae</taxon>
        <taxon>Eucalyptus</taxon>
    </lineage>
</organism>
<dbReference type="AlphaFoldDB" id="A0A059A539"/>
<reference evidence="2" key="1">
    <citation type="submission" date="2013-07" db="EMBL/GenBank/DDBJ databases">
        <title>The genome of Eucalyptus grandis.</title>
        <authorList>
            <person name="Schmutz J."/>
            <person name="Hayes R."/>
            <person name="Myburg A."/>
            <person name="Tuskan G."/>
            <person name="Grattapaglia D."/>
            <person name="Rokhsar D.S."/>
        </authorList>
    </citation>
    <scope>NUCLEOTIDE SEQUENCE</scope>
    <source>
        <tissue evidence="2">Leaf extractions</tissue>
    </source>
</reference>
<dbReference type="EMBL" id="KK198763">
    <property type="protein sequence ID" value="KCW48801.1"/>
    <property type="molecule type" value="Genomic_DNA"/>
</dbReference>
<sequence>MMAPLKPMNPFNRPMTRPLFSGKFLTHVTRAPVLGKERRVCADARVKTHLPYSRLRDAASDGEPNREVAGEVHERNDESGHHAQILTQVLVEA</sequence>
<gene>
    <name evidence="2" type="ORF">EUGRSUZ_K02442</name>
</gene>
<proteinExistence type="predicted"/>
<accession>A0A059A539</accession>
<protein>
    <submittedName>
        <fullName evidence="2">Uncharacterized protein</fullName>
    </submittedName>
</protein>
<dbReference type="Gramene" id="KCW48801">
    <property type="protein sequence ID" value="KCW48801"/>
    <property type="gene ID" value="EUGRSUZ_K02442"/>
</dbReference>
<evidence type="ECO:0000256" key="1">
    <source>
        <dbReference type="SAM" id="MobiDB-lite"/>
    </source>
</evidence>